<name>A0A8X6MQM0_NEPPI</name>
<evidence type="ECO:0000313" key="3">
    <source>
        <dbReference type="Proteomes" id="UP000887013"/>
    </source>
</evidence>
<organism evidence="2 3">
    <name type="scientific">Nephila pilipes</name>
    <name type="common">Giant wood spider</name>
    <name type="synonym">Nephila maculata</name>
    <dbReference type="NCBI Taxonomy" id="299642"/>
    <lineage>
        <taxon>Eukaryota</taxon>
        <taxon>Metazoa</taxon>
        <taxon>Ecdysozoa</taxon>
        <taxon>Arthropoda</taxon>
        <taxon>Chelicerata</taxon>
        <taxon>Arachnida</taxon>
        <taxon>Araneae</taxon>
        <taxon>Araneomorphae</taxon>
        <taxon>Entelegynae</taxon>
        <taxon>Araneoidea</taxon>
        <taxon>Nephilidae</taxon>
        <taxon>Nephila</taxon>
    </lineage>
</organism>
<dbReference type="Pfam" id="PF23055">
    <property type="entry name" value="DUF7041"/>
    <property type="match status" value="1"/>
</dbReference>
<dbReference type="Gene3D" id="3.30.420.10">
    <property type="entry name" value="Ribonuclease H-like superfamily/Ribonuclease H"/>
    <property type="match status" value="1"/>
</dbReference>
<dbReference type="InterPro" id="IPR012337">
    <property type="entry name" value="RNaseH-like_sf"/>
</dbReference>
<dbReference type="InterPro" id="IPR001584">
    <property type="entry name" value="Integrase_cat-core"/>
</dbReference>
<dbReference type="SUPFAM" id="SSF53098">
    <property type="entry name" value="Ribonuclease H-like"/>
    <property type="match status" value="1"/>
</dbReference>
<evidence type="ECO:0000259" key="1">
    <source>
        <dbReference type="PROSITE" id="PS50994"/>
    </source>
</evidence>
<comment type="caution">
    <text evidence="2">The sequence shown here is derived from an EMBL/GenBank/DDBJ whole genome shotgun (WGS) entry which is preliminary data.</text>
</comment>
<dbReference type="InterPro" id="IPR055469">
    <property type="entry name" value="DUF7041"/>
</dbReference>
<feature type="domain" description="Integrase catalytic" evidence="1">
    <location>
        <begin position="298"/>
        <end position="410"/>
    </location>
</feature>
<dbReference type="PANTHER" id="PTHR33327">
    <property type="entry name" value="ENDONUCLEASE"/>
    <property type="match status" value="1"/>
</dbReference>
<sequence length="410" mass="46715">MDENKSDPTALNFDNPNTEINRVAVKPPIFWRNKPKLWFLQLEAQFANSGISQDATKYNIVVAALDENVLDFVVDILSNPPENEKYNTLKKALLNRLTNTEESRLKKLLTDLELGDKRPSDLLRQMKSLAGNSISDEIIKSLWLQRLPQQTQAILTISNDTLDKIAEMADKIIAVYSSSEICQVTKVGSLPNSASSFDRNKLDVLKADIAALTKKFDEFSRNTSCDIFYDSSTKKKRPYIPESFRKIVFNSVHNLAHPGIKATTKLLKSKFVWPSINKDARTWTRSCLKCQKSKVTRHVQSPFQQYHNVSKRFTEINLDIIGPLPSSEGFRYCLTIIDRYSRWPEAIPLPDIRAETVADNLLKGWIARFGTPLVITTDQGTQFEAQLFQELSKLIGFKRNRTTSYHPQAN</sequence>
<reference evidence="2" key="1">
    <citation type="submission" date="2020-08" db="EMBL/GenBank/DDBJ databases">
        <title>Multicomponent nature underlies the extraordinary mechanical properties of spider dragline silk.</title>
        <authorList>
            <person name="Kono N."/>
            <person name="Nakamura H."/>
            <person name="Mori M."/>
            <person name="Yoshida Y."/>
            <person name="Ohtoshi R."/>
            <person name="Malay A.D."/>
            <person name="Moran D.A.P."/>
            <person name="Tomita M."/>
            <person name="Numata K."/>
            <person name="Arakawa K."/>
        </authorList>
    </citation>
    <scope>NUCLEOTIDE SEQUENCE</scope>
</reference>
<dbReference type="Pfam" id="PF17921">
    <property type="entry name" value="Integrase_H2C2"/>
    <property type="match status" value="1"/>
</dbReference>
<gene>
    <name evidence="2" type="primary">TcasGA2_TC034537</name>
    <name evidence="2" type="ORF">NPIL_145111</name>
</gene>
<dbReference type="Pfam" id="PF00665">
    <property type="entry name" value="rve"/>
    <property type="match status" value="1"/>
</dbReference>
<evidence type="ECO:0000313" key="2">
    <source>
        <dbReference type="EMBL" id="GFS72489.1"/>
    </source>
</evidence>
<accession>A0A8X6MQM0</accession>
<protein>
    <submittedName>
        <fullName evidence="2">Integrase catalytic domain-containing protein</fullName>
    </submittedName>
</protein>
<dbReference type="Gene3D" id="1.10.340.70">
    <property type="match status" value="1"/>
</dbReference>
<dbReference type="InterPro" id="IPR041588">
    <property type="entry name" value="Integrase_H2C2"/>
</dbReference>
<dbReference type="PROSITE" id="PS50994">
    <property type="entry name" value="INTEGRASE"/>
    <property type="match status" value="1"/>
</dbReference>
<dbReference type="PANTHER" id="PTHR33327:SF3">
    <property type="entry name" value="RNA-DIRECTED DNA POLYMERASE"/>
    <property type="match status" value="1"/>
</dbReference>
<keyword evidence="3" id="KW-1185">Reference proteome</keyword>
<dbReference type="GO" id="GO:0015074">
    <property type="term" value="P:DNA integration"/>
    <property type="evidence" value="ECO:0007669"/>
    <property type="project" value="InterPro"/>
</dbReference>
<proteinExistence type="predicted"/>
<dbReference type="InterPro" id="IPR036397">
    <property type="entry name" value="RNaseH_sf"/>
</dbReference>
<dbReference type="OrthoDB" id="6429262at2759"/>
<dbReference type="EMBL" id="BMAW01001097">
    <property type="protein sequence ID" value="GFS72489.1"/>
    <property type="molecule type" value="Genomic_DNA"/>
</dbReference>
<dbReference type="GO" id="GO:0003676">
    <property type="term" value="F:nucleic acid binding"/>
    <property type="evidence" value="ECO:0007669"/>
    <property type="project" value="InterPro"/>
</dbReference>
<dbReference type="Proteomes" id="UP000887013">
    <property type="component" value="Unassembled WGS sequence"/>
</dbReference>
<dbReference type="AlphaFoldDB" id="A0A8X6MQM0"/>